<sequence length="129" mass="14656">MRSVWPLLMQPCSSCAAGNPRIMYGHLPPIFFFSRSRVEQARRSSGGLSNHAIRPPPRWPLPDWIIVWSQIPRGIFFVFGSSTDSPRTKPCSLARSSCMITPRRPPSLFVVNLFLWPPYRADCGRPDQS</sequence>
<organism evidence="1 2">
    <name type="scientific">Aspergillus pseudodeflectus</name>
    <dbReference type="NCBI Taxonomy" id="176178"/>
    <lineage>
        <taxon>Eukaryota</taxon>
        <taxon>Fungi</taxon>
        <taxon>Dikarya</taxon>
        <taxon>Ascomycota</taxon>
        <taxon>Pezizomycotina</taxon>
        <taxon>Eurotiomycetes</taxon>
        <taxon>Eurotiomycetidae</taxon>
        <taxon>Eurotiales</taxon>
        <taxon>Aspergillaceae</taxon>
        <taxon>Aspergillus</taxon>
        <taxon>Aspergillus subgen. Nidulantes</taxon>
    </lineage>
</organism>
<comment type="caution">
    <text evidence="1">The sequence shown here is derived from an EMBL/GenBank/DDBJ whole genome shotgun (WGS) entry which is preliminary data.</text>
</comment>
<dbReference type="EMBL" id="JBFXLR010000049">
    <property type="protein sequence ID" value="KAL2842879.1"/>
    <property type="molecule type" value="Genomic_DNA"/>
</dbReference>
<accession>A0ABR4JTD7</accession>
<evidence type="ECO:0008006" key="3">
    <source>
        <dbReference type="Google" id="ProtNLM"/>
    </source>
</evidence>
<protein>
    <recommendedName>
        <fullName evidence="3">Secreted protein</fullName>
    </recommendedName>
</protein>
<evidence type="ECO:0000313" key="2">
    <source>
        <dbReference type="Proteomes" id="UP001610444"/>
    </source>
</evidence>
<name>A0ABR4JTD7_9EURO</name>
<dbReference type="Proteomes" id="UP001610444">
    <property type="component" value="Unassembled WGS sequence"/>
</dbReference>
<evidence type="ECO:0000313" key="1">
    <source>
        <dbReference type="EMBL" id="KAL2842879.1"/>
    </source>
</evidence>
<keyword evidence="2" id="KW-1185">Reference proteome</keyword>
<dbReference type="GeneID" id="98156485"/>
<dbReference type="RefSeq" id="XP_070895331.1">
    <property type="nucleotide sequence ID" value="XM_071041321.1"/>
</dbReference>
<reference evidence="1 2" key="1">
    <citation type="submission" date="2024-07" db="EMBL/GenBank/DDBJ databases">
        <title>Section-level genome sequencing and comparative genomics of Aspergillus sections Usti and Cavernicolus.</title>
        <authorList>
            <consortium name="Lawrence Berkeley National Laboratory"/>
            <person name="Nybo J.L."/>
            <person name="Vesth T.C."/>
            <person name="Theobald S."/>
            <person name="Frisvad J.C."/>
            <person name="Larsen T.O."/>
            <person name="Kjaerboelling I."/>
            <person name="Rothschild-Mancinelli K."/>
            <person name="Lyhne E.K."/>
            <person name="Kogle M.E."/>
            <person name="Barry K."/>
            <person name="Clum A."/>
            <person name="Na H."/>
            <person name="Ledsgaard L."/>
            <person name="Lin J."/>
            <person name="Lipzen A."/>
            <person name="Kuo A."/>
            <person name="Riley R."/>
            <person name="Mondo S."/>
            <person name="LaButti K."/>
            <person name="Haridas S."/>
            <person name="Pangalinan J."/>
            <person name="Salamov A.A."/>
            <person name="Simmons B.A."/>
            <person name="Magnuson J.K."/>
            <person name="Chen J."/>
            <person name="Drula E."/>
            <person name="Henrissat B."/>
            <person name="Wiebenga A."/>
            <person name="Lubbers R.J."/>
            <person name="Gomes A.C."/>
            <person name="Macurrencykelacurrency M.R."/>
            <person name="Stajich J."/>
            <person name="Grigoriev I.V."/>
            <person name="Mortensen U.H."/>
            <person name="De vries R.P."/>
            <person name="Baker S.E."/>
            <person name="Andersen M.R."/>
        </authorList>
    </citation>
    <scope>NUCLEOTIDE SEQUENCE [LARGE SCALE GENOMIC DNA]</scope>
    <source>
        <strain evidence="1 2">CBS 756.74</strain>
    </source>
</reference>
<gene>
    <name evidence="1" type="ORF">BJX68DRAFT_244513</name>
</gene>
<proteinExistence type="predicted"/>